<dbReference type="FunFam" id="2.60.120.200:FF:000114">
    <property type="entry name" value="Probable endo-1,3(4)-beta-glucanase NFIA_089530"/>
    <property type="match status" value="1"/>
</dbReference>
<evidence type="ECO:0000259" key="6">
    <source>
        <dbReference type="PROSITE" id="PS51762"/>
    </source>
</evidence>
<keyword evidence="3" id="KW-0326">Glycosidase</keyword>
<organism evidence="7 8">
    <name type="scientific">Meripilus lineatus</name>
    <dbReference type="NCBI Taxonomy" id="2056292"/>
    <lineage>
        <taxon>Eukaryota</taxon>
        <taxon>Fungi</taxon>
        <taxon>Dikarya</taxon>
        <taxon>Basidiomycota</taxon>
        <taxon>Agaricomycotina</taxon>
        <taxon>Agaricomycetes</taxon>
        <taxon>Polyporales</taxon>
        <taxon>Meripilaceae</taxon>
        <taxon>Meripilus</taxon>
    </lineage>
</organism>
<dbReference type="Pfam" id="PF26113">
    <property type="entry name" value="GH16_XgeA"/>
    <property type="match status" value="1"/>
</dbReference>
<dbReference type="EMBL" id="JANAWD010000309">
    <property type="protein sequence ID" value="KAJ3481688.1"/>
    <property type="molecule type" value="Genomic_DNA"/>
</dbReference>
<dbReference type="PANTHER" id="PTHR10963:SF24">
    <property type="entry name" value="GLYCOSIDASE C21B10.07-RELATED"/>
    <property type="match status" value="1"/>
</dbReference>
<proteinExistence type="inferred from homology"/>
<evidence type="ECO:0000256" key="2">
    <source>
        <dbReference type="ARBA" id="ARBA00022801"/>
    </source>
</evidence>
<dbReference type="PANTHER" id="PTHR10963">
    <property type="entry name" value="GLYCOSYL HYDROLASE-RELATED"/>
    <property type="match status" value="1"/>
</dbReference>
<dbReference type="PROSITE" id="PS51762">
    <property type="entry name" value="GH16_2"/>
    <property type="match status" value="1"/>
</dbReference>
<evidence type="ECO:0000256" key="1">
    <source>
        <dbReference type="ARBA" id="ARBA00006865"/>
    </source>
</evidence>
<reference evidence="7" key="1">
    <citation type="submission" date="2022-07" db="EMBL/GenBank/DDBJ databases">
        <title>Genome Sequence of Physisporinus lineatus.</title>
        <authorList>
            <person name="Buettner E."/>
        </authorList>
    </citation>
    <scope>NUCLEOTIDE SEQUENCE</scope>
    <source>
        <strain evidence="7">VT162</strain>
    </source>
</reference>
<dbReference type="InterPro" id="IPR050546">
    <property type="entry name" value="Glycosyl_Hydrlase_16"/>
</dbReference>
<dbReference type="GO" id="GO:0009251">
    <property type="term" value="P:glucan catabolic process"/>
    <property type="evidence" value="ECO:0007669"/>
    <property type="project" value="TreeGrafter"/>
</dbReference>
<dbReference type="AlphaFoldDB" id="A0AAD5UZ76"/>
<dbReference type="InterPro" id="IPR013320">
    <property type="entry name" value="ConA-like_dom_sf"/>
</dbReference>
<dbReference type="GO" id="GO:0004553">
    <property type="term" value="F:hydrolase activity, hydrolyzing O-glycosyl compounds"/>
    <property type="evidence" value="ECO:0007669"/>
    <property type="project" value="InterPro"/>
</dbReference>
<feature type="region of interest" description="Disordered" evidence="4">
    <location>
        <begin position="19"/>
        <end position="42"/>
    </location>
</feature>
<keyword evidence="8" id="KW-1185">Reference proteome</keyword>
<comment type="similarity">
    <text evidence="1">Belongs to the glycosyl hydrolase 16 family.</text>
</comment>
<dbReference type="CDD" id="cd02181">
    <property type="entry name" value="GH16_fungal_Lam16A_glucanase"/>
    <property type="match status" value="1"/>
</dbReference>
<name>A0AAD5UZ76_9APHY</name>
<dbReference type="InterPro" id="IPR000757">
    <property type="entry name" value="Beta-glucanase-like"/>
</dbReference>
<gene>
    <name evidence="7" type="ORF">NLI96_g7495</name>
</gene>
<dbReference type="SUPFAM" id="SSF49899">
    <property type="entry name" value="Concanavalin A-like lectins/glucanases"/>
    <property type="match status" value="1"/>
</dbReference>
<accession>A0AAD5UZ76</accession>
<feature type="signal peptide" evidence="5">
    <location>
        <begin position="1"/>
        <end position="18"/>
    </location>
</feature>
<keyword evidence="5" id="KW-0732">Signal</keyword>
<keyword evidence="2" id="KW-0378">Hydrolase</keyword>
<sequence>MLGRVVTAFILALPLAASAGPSRGTSHRRHHENSRRYTPTRRGPTYKLVDDYNKDTFLDMFTFFTASDPTHGMVDYVSKSEATSSGLAFVQDDGTIVLGVDDTTQLKVGENRKSVRLTSKKVYNAGTLFLADIYSMPHGCATWPAYWTVGPDWPNGGEIDILEGVNDQTQNQITAHTGNVCSVNKHVDFTANLVGSKCQSSNGANAGCAFLQENNNTYGHGFNLNAGGVYAHTWEEDAIQVWFFPRGAIPDDITSGNPDPDAWGAPAAIFNNNDQCNVASSFHDHQIVFDVTLCGDWAGSVYSSMGCPGTCAQQVADPENFKYAKFKIASVKVFKSS</sequence>
<protein>
    <recommendedName>
        <fullName evidence="6">GH16 domain-containing protein</fullName>
    </recommendedName>
</protein>
<evidence type="ECO:0000256" key="3">
    <source>
        <dbReference type="ARBA" id="ARBA00023295"/>
    </source>
</evidence>
<evidence type="ECO:0000256" key="5">
    <source>
        <dbReference type="SAM" id="SignalP"/>
    </source>
</evidence>
<feature type="domain" description="GH16" evidence="6">
    <location>
        <begin position="39"/>
        <end position="306"/>
    </location>
</feature>
<evidence type="ECO:0000313" key="7">
    <source>
        <dbReference type="EMBL" id="KAJ3481688.1"/>
    </source>
</evidence>
<evidence type="ECO:0000256" key="4">
    <source>
        <dbReference type="SAM" id="MobiDB-lite"/>
    </source>
</evidence>
<dbReference type="Gene3D" id="2.60.120.200">
    <property type="match status" value="1"/>
</dbReference>
<feature type="chain" id="PRO_5041931038" description="GH16 domain-containing protein" evidence="5">
    <location>
        <begin position="19"/>
        <end position="337"/>
    </location>
</feature>
<dbReference type="Proteomes" id="UP001212997">
    <property type="component" value="Unassembled WGS sequence"/>
</dbReference>
<evidence type="ECO:0000313" key="8">
    <source>
        <dbReference type="Proteomes" id="UP001212997"/>
    </source>
</evidence>
<comment type="caution">
    <text evidence="7">The sequence shown here is derived from an EMBL/GenBank/DDBJ whole genome shotgun (WGS) entry which is preliminary data.</text>
</comment>